<reference evidence="3 4" key="1">
    <citation type="submission" date="2017-03" db="EMBL/GenBank/DDBJ databases">
        <title>Foreign affairs: Plasmid Transfer between Roseobacters and Rhizobia.</title>
        <authorList>
            <person name="Bartling P."/>
            <person name="Bunk B."/>
            <person name="Overmann J."/>
            <person name="Brinkmann H."/>
            <person name="Petersen J."/>
        </authorList>
    </citation>
    <scope>NUCLEOTIDE SEQUENCE [LARGE SCALE GENOMIC DNA]</scope>
    <source>
        <strain evidence="3 4">MACL11</strain>
        <plasmid evidence="4">Plasmid pmm593</plasmid>
    </source>
</reference>
<dbReference type="PANTHER" id="PTHR36919">
    <property type="entry name" value="BLR1215 PROTEIN"/>
    <property type="match status" value="1"/>
</dbReference>
<evidence type="ECO:0000256" key="1">
    <source>
        <dbReference type="SAM" id="SignalP"/>
    </source>
</evidence>
<dbReference type="OrthoDB" id="9811671at2"/>
<dbReference type="KEGG" id="mmed:Mame_04625"/>
<dbReference type="EMBL" id="CP020331">
    <property type="protein sequence ID" value="AQZ53917.1"/>
    <property type="molecule type" value="Genomic_DNA"/>
</dbReference>
<name>A0A1U9Z879_9HYPH</name>
<dbReference type="eggNOG" id="COG4731">
    <property type="taxonomic scope" value="Bacteria"/>
</dbReference>
<dbReference type="InterPro" id="IPR019223">
    <property type="entry name" value="DUF2147"/>
</dbReference>
<geneLocation type="plasmid" evidence="4">
    <name>pmm593</name>
</geneLocation>
<gene>
    <name evidence="3" type="ORF">Mame_04625</name>
</gene>
<organism evidence="3 4">
    <name type="scientific">Martelella mediterranea DSM 17316</name>
    <dbReference type="NCBI Taxonomy" id="1122214"/>
    <lineage>
        <taxon>Bacteria</taxon>
        <taxon>Pseudomonadati</taxon>
        <taxon>Pseudomonadota</taxon>
        <taxon>Alphaproteobacteria</taxon>
        <taxon>Hyphomicrobiales</taxon>
        <taxon>Aurantimonadaceae</taxon>
        <taxon>Martelella</taxon>
    </lineage>
</organism>
<dbReference type="Pfam" id="PF09917">
    <property type="entry name" value="DUF2147"/>
    <property type="match status" value="1"/>
</dbReference>
<feature type="domain" description="DUF2147" evidence="2">
    <location>
        <begin position="27"/>
        <end position="134"/>
    </location>
</feature>
<proteinExistence type="predicted"/>
<keyword evidence="3" id="KW-0614">Plasmid</keyword>
<dbReference type="RefSeq" id="WP_018063930.1">
    <property type="nucleotide sequence ID" value="NZ_AQWH01000005.1"/>
</dbReference>
<dbReference type="PANTHER" id="PTHR36919:SF2">
    <property type="entry name" value="BLL6627 PROTEIN"/>
    <property type="match status" value="1"/>
</dbReference>
<dbReference type="AlphaFoldDB" id="A0A1U9Z879"/>
<dbReference type="Gene3D" id="2.40.128.520">
    <property type="match status" value="1"/>
</dbReference>
<protein>
    <recommendedName>
        <fullName evidence="2">DUF2147 domain-containing protein</fullName>
    </recommendedName>
</protein>
<accession>A0A1U9Z879</accession>
<keyword evidence="4" id="KW-1185">Reference proteome</keyword>
<keyword evidence="1" id="KW-0732">Signal</keyword>
<evidence type="ECO:0000313" key="4">
    <source>
        <dbReference type="Proteomes" id="UP000191135"/>
    </source>
</evidence>
<sequence precursor="true">MIRRVFGAALAAGLMTASMAAAASPDGKWLTESGKTQVQIAPCGSNYCGTIVWQKTPSNDVKNPDAAKRSRPLVGTEMLSDLSADGDNAWKGKLYNFENGKTYTGKMELTDANTLKLSGCIMGGVICKSQTWRRTK</sequence>
<feature type="chain" id="PRO_5010729259" description="DUF2147 domain-containing protein" evidence="1">
    <location>
        <begin position="24"/>
        <end position="136"/>
    </location>
</feature>
<evidence type="ECO:0000259" key="2">
    <source>
        <dbReference type="Pfam" id="PF09917"/>
    </source>
</evidence>
<evidence type="ECO:0000313" key="3">
    <source>
        <dbReference type="EMBL" id="AQZ53917.1"/>
    </source>
</evidence>
<dbReference type="Proteomes" id="UP000191135">
    <property type="component" value="Plasmid pMM593"/>
</dbReference>
<feature type="signal peptide" evidence="1">
    <location>
        <begin position="1"/>
        <end position="23"/>
    </location>
</feature>